<accession>A0A0A9AIL4</accession>
<name>A0A0A9AIL4_ARUDO</name>
<dbReference type="AlphaFoldDB" id="A0A0A9AIL4"/>
<protein>
    <submittedName>
        <fullName evidence="1">Uncharacterized protein</fullName>
    </submittedName>
</protein>
<reference evidence="1" key="1">
    <citation type="submission" date="2014-09" db="EMBL/GenBank/DDBJ databases">
        <authorList>
            <person name="Magalhaes I.L.F."/>
            <person name="Oliveira U."/>
            <person name="Santos F.R."/>
            <person name="Vidigal T.H.D.A."/>
            <person name="Brescovit A.D."/>
            <person name="Santos A.J."/>
        </authorList>
    </citation>
    <scope>NUCLEOTIDE SEQUENCE</scope>
    <source>
        <tissue evidence="1">Shoot tissue taken approximately 20 cm above the soil surface</tissue>
    </source>
</reference>
<evidence type="ECO:0000313" key="1">
    <source>
        <dbReference type="EMBL" id="JAD48785.1"/>
    </source>
</evidence>
<organism evidence="1">
    <name type="scientific">Arundo donax</name>
    <name type="common">Giant reed</name>
    <name type="synonym">Donax arundinaceus</name>
    <dbReference type="NCBI Taxonomy" id="35708"/>
    <lineage>
        <taxon>Eukaryota</taxon>
        <taxon>Viridiplantae</taxon>
        <taxon>Streptophyta</taxon>
        <taxon>Embryophyta</taxon>
        <taxon>Tracheophyta</taxon>
        <taxon>Spermatophyta</taxon>
        <taxon>Magnoliopsida</taxon>
        <taxon>Liliopsida</taxon>
        <taxon>Poales</taxon>
        <taxon>Poaceae</taxon>
        <taxon>PACMAD clade</taxon>
        <taxon>Arundinoideae</taxon>
        <taxon>Arundineae</taxon>
        <taxon>Arundo</taxon>
    </lineage>
</organism>
<dbReference type="EMBL" id="GBRH01249110">
    <property type="protein sequence ID" value="JAD48785.1"/>
    <property type="molecule type" value="Transcribed_RNA"/>
</dbReference>
<proteinExistence type="predicted"/>
<sequence length="29" mass="3363">MIAHSCRVSCSSNQTLPRLTFDLKYHKLI</sequence>
<reference evidence="1" key="2">
    <citation type="journal article" date="2015" name="Data Brief">
        <title>Shoot transcriptome of the giant reed, Arundo donax.</title>
        <authorList>
            <person name="Barrero R.A."/>
            <person name="Guerrero F.D."/>
            <person name="Moolhuijzen P."/>
            <person name="Goolsby J.A."/>
            <person name="Tidwell J."/>
            <person name="Bellgard S.E."/>
            <person name="Bellgard M.I."/>
        </authorList>
    </citation>
    <scope>NUCLEOTIDE SEQUENCE</scope>
    <source>
        <tissue evidence="1">Shoot tissue taken approximately 20 cm above the soil surface</tissue>
    </source>
</reference>